<accession>A0A484AZ87</accession>
<dbReference type="EMBL" id="LSRL02000372">
    <property type="protein sequence ID" value="TDG41312.1"/>
    <property type="molecule type" value="Genomic_DNA"/>
</dbReference>
<organism evidence="2 3">
    <name type="scientific">Drosophila navojoa</name>
    <name type="common">Fruit fly</name>
    <dbReference type="NCBI Taxonomy" id="7232"/>
    <lineage>
        <taxon>Eukaryota</taxon>
        <taxon>Metazoa</taxon>
        <taxon>Ecdysozoa</taxon>
        <taxon>Arthropoda</taxon>
        <taxon>Hexapoda</taxon>
        <taxon>Insecta</taxon>
        <taxon>Pterygota</taxon>
        <taxon>Neoptera</taxon>
        <taxon>Endopterygota</taxon>
        <taxon>Diptera</taxon>
        <taxon>Brachycera</taxon>
        <taxon>Muscomorpha</taxon>
        <taxon>Ephydroidea</taxon>
        <taxon>Drosophilidae</taxon>
        <taxon>Drosophila</taxon>
    </lineage>
</organism>
<proteinExistence type="predicted"/>
<feature type="compositionally biased region" description="Acidic residues" evidence="1">
    <location>
        <begin position="1"/>
        <end position="23"/>
    </location>
</feature>
<gene>
    <name evidence="2" type="ORF">AWZ03_012262</name>
</gene>
<protein>
    <submittedName>
        <fullName evidence="2">Uncharacterized protein</fullName>
    </submittedName>
</protein>
<feature type="region of interest" description="Disordered" evidence="1">
    <location>
        <begin position="1"/>
        <end position="27"/>
    </location>
</feature>
<evidence type="ECO:0000256" key="1">
    <source>
        <dbReference type="SAM" id="MobiDB-lite"/>
    </source>
</evidence>
<evidence type="ECO:0000313" key="3">
    <source>
        <dbReference type="Proteomes" id="UP000295192"/>
    </source>
</evidence>
<evidence type="ECO:0000313" key="2">
    <source>
        <dbReference type="EMBL" id="TDG41312.1"/>
    </source>
</evidence>
<sequence length="198" mass="20360">MHTDVDTDTDADSDSDTDTDTDTEANMSADMETATTTAGAAAAAAVAAAAAAAAAAAGAGAAGETATTASADHHLDILSIALFGSLPRLRPALSCALRVAAEQSESCCLTCGQHERSGNFFIYMHDERDRETNGECSQRVGQTQSIHHVHPCNLKQESLAGLKADYKRLDVSWPKSMPPLKAEAKAAAAATAAAGDNL</sequence>
<reference evidence="2 3" key="1">
    <citation type="journal article" date="2019" name="J. Hered.">
        <title>An Improved Genome Assembly for Drosophila navojoa, the Basal Species in the mojavensis Cluster.</title>
        <authorList>
            <person name="Vanderlinde T."/>
            <person name="Dupim E.G."/>
            <person name="Nazario-Yepiz N.O."/>
            <person name="Carvalho A.B."/>
        </authorList>
    </citation>
    <scope>NUCLEOTIDE SEQUENCE [LARGE SCALE GENOMIC DNA]</scope>
    <source>
        <strain evidence="2">Navoj_Jal97</strain>
        <tissue evidence="2">Whole organism</tissue>
    </source>
</reference>
<keyword evidence="3" id="KW-1185">Reference proteome</keyword>
<dbReference type="AlphaFoldDB" id="A0A484AZ87"/>
<comment type="caution">
    <text evidence="2">The sequence shown here is derived from an EMBL/GenBank/DDBJ whole genome shotgun (WGS) entry which is preliminary data.</text>
</comment>
<name>A0A484AZ87_DRONA</name>
<dbReference type="Proteomes" id="UP000295192">
    <property type="component" value="Unassembled WGS sequence"/>
</dbReference>